<accession>A0A9D1E5G6</accession>
<reference evidence="2" key="2">
    <citation type="journal article" date="2021" name="PeerJ">
        <title>Extensive microbial diversity within the chicken gut microbiome revealed by metagenomics and culture.</title>
        <authorList>
            <person name="Gilroy R."/>
            <person name="Ravi A."/>
            <person name="Getino M."/>
            <person name="Pursley I."/>
            <person name="Horton D.L."/>
            <person name="Alikhan N.F."/>
            <person name="Baker D."/>
            <person name="Gharbi K."/>
            <person name="Hall N."/>
            <person name="Watson M."/>
            <person name="Adriaenssens E.M."/>
            <person name="Foster-Nyarko E."/>
            <person name="Jarju S."/>
            <person name="Secka A."/>
            <person name="Antonio M."/>
            <person name="Oren A."/>
            <person name="Chaudhuri R.R."/>
            <person name="La Ragione R."/>
            <person name="Hildebrand F."/>
            <person name="Pallen M.J."/>
        </authorList>
    </citation>
    <scope>NUCLEOTIDE SEQUENCE</scope>
    <source>
        <strain evidence="2">ChiW16-3235</strain>
    </source>
</reference>
<dbReference type="InterPro" id="IPR029044">
    <property type="entry name" value="Nucleotide-diphossugar_trans"/>
</dbReference>
<dbReference type="EMBL" id="DVHK01000053">
    <property type="protein sequence ID" value="HIR66838.1"/>
    <property type="molecule type" value="Genomic_DNA"/>
</dbReference>
<sequence>MTLSVCMIVRDEAQVIARSVNCAISVADEVVVVDTGSVDDTRKIALSLGAKVYDFEWTDDFSAARNFSFSLASGDYIMWLDADDVIEEEDGAKIKELASKGGFDVAMLRYVSGNLHYFRERILKRSMDFEWQGAVHEVIVPRGKIIYSDAEIVHKKQKTSDPLRNLMIYQKCIARGICLDERQKFYYGRELFYNCMYGQAIAVIEEFLGGDGWSVNKAEACRTLYYCYKNAGRGEESLRSLIRAFLYAPPRAQDCCLLAMHFLDSGDAECAKYWYMRALDSPEREDDGGFYDGDYKTFFPAIGLAVVFDRLGDYKKAYEWNERAGSFKPSDPSYLHNKSYLSARLSGGYNG</sequence>
<dbReference type="PANTHER" id="PTHR43630:SF2">
    <property type="entry name" value="GLYCOSYLTRANSFERASE"/>
    <property type="match status" value="1"/>
</dbReference>
<gene>
    <name evidence="2" type="ORF">IAB94_02175</name>
</gene>
<dbReference type="Gene3D" id="1.25.40.10">
    <property type="entry name" value="Tetratricopeptide repeat domain"/>
    <property type="match status" value="1"/>
</dbReference>
<dbReference type="AlphaFoldDB" id="A0A9D1E5G6"/>
<dbReference type="CDD" id="cd02511">
    <property type="entry name" value="Beta4Glucosyltransferase"/>
    <property type="match status" value="1"/>
</dbReference>
<dbReference type="SUPFAM" id="SSF48452">
    <property type="entry name" value="TPR-like"/>
    <property type="match status" value="1"/>
</dbReference>
<reference evidence="2" key="1">
    <citation type="submission" date="2020-10" db="EMBL/GenBank/DDBJ databases">
        <authorList>
            <person name="Gilroy R."/>
        </authorList>
    </citation>
    <scope>NUCLEOTIDE SEQUENCE</scope>
    <source>
        <strain evidence="2">ChiW16-3235</strain>
    </source>
</reference>
<dbReference type="Proteomes" id="UP000823913">
    <property type="component" value="Unassembled WGS sequence"/>
</dbReference>
<evidence type="ECO:0000313" key="3">
    <source>
        <dbReference type="Proteomes" id="UP000823913"/>
    </source>
</evidence>
<comment type="caution">
    <text evidence="2">The sequence shown here is derived from an EMBL/GenBank/DDBJ whole genome shotgun (WGS) entry which is preliminary data.</text>
</comment>
<dbReference type="Pfam" id="PF00535">
    <property type="entry name" value="Glycos_transf_2"/>
    <property type="match status" value="1"/>
</dbReference>
<organism evidence="2 3">
    <name type="scientific">Candidatus Coproplasma avicola</name>
    <dbReference type="NCBI Taxonomy" id="2840744"/>
    <lineage>
        <taxon>Bacteria</taxon>
        <taxon>Bacillati</taxon>
        <taxon>Bacillota</taxon>
        <taxon>Clostridia</taxon>
        <taxon>Eubacteriales</taxon>
        <taxon>Candidatus Coproplasma</taxon>
    </lineage>
</organism>
<protein>
    <submittedName>
        <fullName evidence="2">Glycosyltransferase family 2 protein</fullName>
    </submittedName>
</protein>
<evidence type="ECO:0000313" key="2">
    <source>
        <dbReference type="EMBL" id="HIR66838.1"/>
    </source>
</evidence>
<proteinExistence type="predicted"/>
<dbReference type="InterPro" id="IPR001173">
    <property type="entry name" value="Glyco_trans_2-like"/>
</dbReference>
<dbReference type="SUPFAM" id="SSF53448">
    <property type="entry name" value="Nucleotide-diphospho-sugar transferases"/>
    <property type="match status" value="1"/>
</dbReference>
<feature type="domain" description="Glycosyltransferase 2-like" evidence="1">
    <location>
        <begin position="4"/>
        <end position="125"/>
    </location>
</feature>
<dbReference type="Gene3D" id="3.90.550.10">
    <property type="entry name" value="Spore Coat Polysaccharide Biosynthesis Protein SpsA, Chain A"/>
    <property type="match status" value="1"/>
</dbReference>
<dbReference type="InterPro" id="IPR011990">
    <property type="entry name" value="TPR-like_helical_dom_sf"/>
</dbReference>
<name>A0A9D1E5G6_9FIRM</name>
<dbReference type="PANTHER" id="PTHR43630">
    <property type="entry name" value="POLY-BETA-1,6-N-ACETYL-D-GLUCOSAMINE SYNTHASE"/>
    <property type="match status" value="1"/>
</dbReference>
<evidence type="ECO:0000259" key="1">
    <source>
        <dbReference type="Pfam" id="PF00535"/>
    </source>
</evidence>